<dbReference type="SUPFAM" id="SSF56935">
    <property type="entry name" value="Porins"/>
    <property type="match status" value="1"/>
</dbReference>
<evidence type="ECO:0000256" key="14">
    <source>
        <dbReference type="PROSITE-ProRule" id="PRU01360"/>
    </source>
</evidence>
<comment type="similarity">
    <text evidence="2 14 15">Belongs to the TonB-dependent receptor family.</text>
</comment>
<dbReference type="NCBIfam" id="TIGR01783">
    <property type="entry name" value="TonB-siderophor"/>
    <property type="match status" value="1"/>
</dbReference>
<evidence type="ECO:0000256" key="7">
    <source>
        <dbReference type="ARBA" id="ARBA00022729"/>
    </source>
</evidence>
<evidence type="ECO:0000256" key="16">
    <source>
        <dbReference type="SAM" id="SignalP"/>
    </source>
</evidence>
<evidence type="ECO:0000259" key="17">
    <source>
        <dbReference type="Pfam" id="PF00593"/>
    </source>
</evidence>
<evidence type="ECO:0000256" key="6">
    <source>
        <dbReference type="ARBA" id="ARBA00022692"/>
    </source>
</evidence>
<evidence type="ECO:0000256" key="15">
    <source>
        <dbReference type="RuleBase" id="RU003357"/>
    </source>
</evidence>
<accession>A0ABX0FFM5</accession>
<dbReference type="InterPro" id="IPR039426">
    <property type="entry name" value="TonB-dep_rcpt-like"/>
</dbReference>
<evidence type="ECO:0000256" key="1">
    <source>
        <dbReference type="ARBA" id="ARBA00004571"/>
    </source>
</evidence>
<dbReference type="EMBL" id="JAADJT010000001">
    <property type="protein sequence ID" value="NGZ83346.1"/>
    <property type="molecule type" value="Genomic_DNA"/>
</dbReference>
<feature type="domain" description="TonB-dependent receptor plug" evidence="18">
    <location>
        <begin position="75"/>
        <end position="175"/>
    </location>
</feature>
<dbReference type="InterPro" id="IPR010105">
    <property type="entry name" value="TonB_sidphr_rcpt"/>
</dbReference>
<dbReference type="InterPro" id="IPR000531">
    <property type="entry name" value="Beta-barrel_TonB"/>
</dbReference>
<dbReference type="InterPro" id="IPR037066">
    <property type="entry name" value="Plug_dom_sf"/>
</dbReference>
<keyword evidence="4 14" id="KW-1134">Transmembrane beta strand</keyword>
<organism evidence="19 20">
    <name type="scientific">Duganella aceris</name>
    <dbReference type="NCBI Taxonomy" id="2703883"/>
    <lineage>
        <taxon>Bacteria</taxon>
        <taxon>Pseudomonadati</taxon>
        <taxon>Pseudomonadota</taxon>
        <taxon>Betaproteobacteria</taxon>
        <taxon>Burkholderiales</taxon>
        <taxon>Oxalobacteraceae</taxon>
        <taxon>Telluria group</taxon>
        <taxon>Duganella</taxon>
    </lineage>
</organism>
<keyword evidence="13 14" id="KW-0998">Cell outer membrane</keyword>
<feature type="chain" id="PRO_5045971166" evidence="16">
    <location>
        <begin position="34"/>
        <end position="778"/>
    </location>
</feature>
<evidence type="ECO:0000256" key="3">
    <source>
        <dbReference type="ARBA" id="ARBA00022448"/>
    </source>
</evidence>
<keyword evidence="10 15" id="KW-0798">TonB box</keyword>
<dbReference type="InterPro" id="IPR036942">
    <property type="entry name" value="Beta-barrel_TonB_sf"/>
</dbReference>
<dbReference type="Pfam" id="PF00593">
    <property type="entry name" value="TonB_dep_Rec_b-barrel"/>
    <property type="match status" value="1"/>
</dbReference>
<dbReference type="InterPro" id="IPR012910">
    <property type="entry name" value="Plug_dom"/>
</dbReference>
<evidence type="ECO:0000256" key="12">
    <source>
        <dbReference type="ARBA" id="ARBA00023170"/>
    </source>
</evidence>
<dbReference type="NCBIfam" id="NF007349">
    <property type="entry name" value="PRK09840.1"/>
    <property type="match status" value="1"/>
</dbReference>
<dbReference type="Pfam" id="PF07715">
    <property type="entry name" value="Plug"/>
    <property type="match status" value="1"/>
</dbReference>
<protein>
    <submittedName>
        <fullName evidence="19">Catecholate siderophore receptor Fiu</fullName>
    </submittedName>
</protein>
<dbReference type="Gene3D" id="2.170.130.10">
    <property type="entry name" value="TonB-dependent receptor, plug domain"/>
    <property type="match status" value="1"/>
</dbReference>
<evidence type="ECO:0000256" key="13">
    <source>
        <dbReference type="ARBA" id="ARBA00023237"/>
    </source>
</evidence>
<reference evidence="19 20" key="1">
    <citation type="submission" date="2020-01" db="EMBL/GenBank/DDBJ databases">
        <authorList>
            <person name="Lee S.D."/>
        </authorList>
    </citation>
    <scope>NUCLEOTIDE SEQUENCE [LARGE SCALE GENOMIC DNA]</scope>
    <source>
        <strain evidence="19 20">SAP-35</strain>
    </source>
</reference>
<evidence type="ECO:0000256" key="11">
    <source>
        <dbReference type="ARBA" id="ARBA00023136"/>
    </source>
</evidence>
<comment type="caution">
    <text evidence="19">The sequence shown here is derived from an EMBL/GenBank/DDBJ whole genome shotgun (WGS) entry which is preliminary data.</text>
</comment>
<keyword evidence="7 16" id="KW-0732">Signal</keyword>
<keyword evidence="8" id="KW-0408">Iron</keyword>
<evidence type="ECO:0000256" key="2">
    <source>
        <dbReference type="ARBA" id="ARBA00009810"/>
    </source>
</evidence>
<dbReference type="Gene3D" id="2.40.170.20">
    <property type="entry name" value="TonB-dependent receptor, beta-barrel domain"/>
    <property type="match status" value="1"/>
</dbReference>
<comment type="subcellular location">
    <subcellularLocation>
        <location evidence="1 14">Cell outer membrane</location>
        <topology evidence="1 14">Multi-pass membrane protein</topology>
    </subcellularLocation>
</comment>
<proteinExistence type="inferred from homology"/>
<name>A0ABX0FFM5_9BURK</name>
<evidence type="ECO:0000256" key="8">
    <source>
        <dbReference type="ARBA" id="ARBA00023004"/>
    </source>
</evidence>
<feature type="signal peptide" evidence="16">
    <location>
        <begin position="1"/>
        <end position="33"/>
    </location>
</feature>
<evidence type="ECO:0000256" key="4">
    <source>
        <dbReference type="ARBA" id="ARBA00022452"/>
    </source>
</evidence>
<keyword evidence="6 14" id="KW-0812">Transmembrane</keyword>
<evidence type="ECO:0000256" key="10">
    <source>
        <dbReference type="ARBA" id="ARBA00023077"/>
    </source>
</evidence>
<keyword evidence="5" id="KW-0410">Iron transport</keyword>
<feature type="domain" description="TonB-dependent receptor-like beta-barrel" evidence="17">
    <location>
        <begin position="293"/>
        <end position="746"/>
    </location>
</feature>
<dbReference type="PANTHER" id="PTHR32552">
    <property type="entry name" value="FERRICHROME IRON RECEPTOR-RELATED"/>
    <property type="match status" value="1"/>
</dbReference>
<dbReference type="RefSeq" id="WP_166098589.1">
    <property type="nucleotide sequence ID" value="NZ_JAADJT010000001.1"/>
</dbReference>
<keyword evidence="11 14" id="KW-0472">Membrane</keyword>
<keyword evidence="3 14" id="KW-0813">Transport</keyword>
<evidence type="ECO:0000313" key="20">
    <source>
        <dbReference type="Proteomes" id="UP000666369"/>
    </source>
</evidence>
<dbReference type="Proteomes" id="UP000666369">
    <property type="component" value="Unassembled WGS sequence"/>
</dbReference>
<keyword evidence="20" id="KW-1185">Reference proteome</keyword>
<sequence>MAMIKSRKHAQSRFNQHMSAALAVMLLPVAAHAVDATTAPDAATPQKLQEVQVQGNRENDFKAERASSAKYTEKLVDTAQTLTVIKKELIEQQGAVTLTEALRNTPGVGAFFLGENGNTTTGDAIYMRGFDASSSIYVDGVRDMGSISRDTFNIEQIDVLKGPAGTDNGRSSPTGSINLVSKQPLLEDAYLGSVTFGSGQQKRGTADLNKVIDANSGTAFRLNLLDQDSGNPARDMVKNKRWAVAPSVAFGLGSPTRIYLNYLHVKQDNVPDGGVLTIGLPGYSSPAAATATDAEKARLAVLNTAPRVDPKNFYGSTLDHDDVTADMFTARFEHDFANGVKLQNTTRAGKTEQNYLLTSFMATGANLILTGPMDTWTMARTNLTYRDASNKIFTNQTTATQEFATGAVKHTVVGGLELTTEKQINYTIAAIGGVTLPRTNIYYPNPHAAVSIPSARTGAQGNGSTDTQSVYLFDTAKIGDKWILNGGVRVDHYTTTYDAVALQAAVTAPAPQLIPIGTRLATNLKTGDNLVNGKLSALYKLTPESSFYALVASSKSPPGGTNFTLSAAANSAANVNYDPQETTSYELGTKWDLLAQKLSLSAALYRTDVKNEVEVDPTNAAVFYQNGKKRVEGIELGVTGEITRGWLVSAGYTRMNTKVEAGRVVTANGENQLSYTPKQAFTSWTSYTLPFGLQIGGGARFTDKLLRGTDGAVGTPAYVNSSWVFDAMASYPINKNFDVRLNVYNLADKEYVAQINKSGYRYTPGSPRAASLTANVKF</sequence>
<reference evidence="20" key="2">
    <citation type="submission" date="2023-07" db="EMBL/GenBank/DDBJ databases">
        <title>Duganella aceri sp. nov., isolated from tree sap.</title>
        <authorList>
            <person name="Kim I.S."/>
        </authorList>
    </citation>
    <scope>NUCLEOTIDE SEQUENCE [LARGE SCALE GENOMIC DNA]</scope>
    <source>
        <strain evidence="20">SAP-35</strain>
    </source>
</reference>
<evidence type="ECO:0000256" key="5">
    <source>
        <dbReference type="ARBA" id="ARBA00022496"/>
    </source>
</evidence>
<dbReference type="PANTHER" id="PTHR32552:SF89">
    <property type="entry name" value="CATECHOLATE SIDEROPHORE RECEPTOR FIU"/>
    <property type="match status" value="1"/>
</dbReference>
<evidence type="ECO:0000256" key="9">
    <source>
        <dbReference type="ARBA" id="ARBA00023065"/>
    </source>
</evidence>
<evidence type="ECO:0000313" key="19">
    <source>
        <dbReference type="EMBL" id="NGZ83346.1"/>
    </source>
</evidence>
<dbReference type="PROSITE" id="PS52016">
    <property type="entry name" value="TONB_DEPENDENT_REC_3"/>
    <property type="match status" value="1"/>
</dbReference>
<keyword evidence="9" id="KW-0406">Ion transport</keyword>
<gene>
    <name evidence="19" type="ORF">GW587_03605</name>
</gene>
<dbReference type="CDD" id="cd01347">
    <property type="entry name" value="ligand_gated_channel"/>
    <property type="match status" value="1"/>
</dbReference>
<evidence type="ECO:0000259" key="18">
    <source>
        <dbReference type="Pfam" id="PF07715"/>
    </source>
</evidence>
<keyword evidence="12 19" id="KW-0675">Receptor</keyword>